<reference evidence="2 3" key="1">
    <citation type="submission" date="2020-10" db="EMBL/GenBank/DDBJ databases">
        <title>Sequencing the genomes of 1000 actinobacteria strains.</title>
        <authorList>
            <person name="Klenk H.-P."/>
        </authorList>
    </citation>
    <scope>NUCLEOTIDE SEQUENCE [LARGE SCALE GENOMIC DNA]</scope>
    <source>
        <strain evidence="2 3">DSM 43173</strain>
    </source>
</reference>
<dbReference type="Proteomes" id="UP000633509">
    <property type="component" value="Unassembled WGS sequence"/>
</dbReference>
<evidence type="ECO:0000313" key="3">
    <source>
        <dbReference type="Proteomes" id="UP000633509"/>
    </source>
</evidence>
<name>A0ABR9LXQ4_9ACTN</name>
<evidence type="ECO:0000256" key="1">
    <source>
        <dbReference type="SAM" id="MobiDB-lite"/>
    </source>
</evidence>
<keyword evidence="3" id="KW-1185">Reference proteome</keyword>
<dbReference type="EMBL" id="JADBEK010000001">
    <property type="protein sequence ID" value="MBE1585043.1"/>
    <property type="molecule type" value="Genomic_DNA"/>
</dbReference>
<protein>
    <submittedName>
        <fullName evidence="2">Uncharacterized protein</fullName>
    </submittedName>
</protein>
<feature type="compositionally biased region" description="Low complexity" evidence="1">
    <location>
        <begin position="27"/>
        <end position="39"/>
    </location>
</feature>
<gene>
    <name evidence="2" type="ORF">H4W80_003301</name>
</gene>
<evidence type="ECO:0000313" key="2">
    <source>
        <dbReference type="EMBL" id="MBE1585043.1"/>
    </source>
</evidence>
<comment type="caution">
    <text evidence="2">The sequence shown here is derived from an EMBL/GenBank/DDBJ whole genome shotgun (WGS) entry which is preliminary data.</text>
</comment>
<proteinExistence type="predicted"/>
<organism evidence="2 3">
    <name type="scientific">Nonomuraea angiospora</name>
    <dbReference type="NCBI Taxonomy" id="46172"/>
    <lineage>
        <taxon>Bacteria</taxon>
        <taxon>Bacillati</taxon>
        <taxon>Actinomycetota</taxon>
        <taxon>Actinomycetes</taxon>
        <taxon>Streptosporangiales</taxon>
        <taxon>Streptosporangiaceae</taxon>
        <taxon>Nonomuraea</taxon>
    </lineage>
</organism>
<sequence>MRRWEERGVCVIACSPSPPRGPLCARPRPTTTPNSTPLSPTSPPPGRVSHRRAASPTPLRSGPRRPTPRPGPRRPICPSSQVARPCAASVPCVAGRCFGPPCRVPFVGCSGSLGGRGSYAPRAVSSLDRAIRRATRLARHDGPPEDGLCGDVGTAVKQGQNGAADGVWRTRWRHSAMISSHRAGV</sequence>
<accession>A0ABR9LXQ4</accession>
<feature type="region of interest" description="Disordered" evidence="1">
    <location>
        <begin position="15"/>
        <end position="80"/>
    </location>
</feature>